<name>A0ABT2MNC4_9CYAN</name>
<dbReference type="SUPFAM" id="SSF51126">
    <property type="entry name" value="Pectin lyase-like"/>
    <property type="match status" value="3"/>
</dbReference>
<evidence type="ECO:0000313" key="2">
    <source>
        <dbReference type="EMBL" id="MCT7966251.1"/>
    </source>
</evidence>
<dbReference type="RefSeq" id="WP_368005900.1">
    <property type="nucleotide sequence ID" value="NZ_JAMXFF010000009.1"/>
</dbReference>
<sequence>MINWGYYYLSIFSVVSALLFVEGGLGQNSLQAQVIPDNTLPNPSGVQVNGNTLTIEGGTAAGSNLFHSFQEFSIPTGSTAIFNNSTTIANIITRITGGKLSQIDGAIAANGSANLFLINPSGIAFGPNASLNLGGSFVGSTANRVLFPGDRAFSATDPDSSPILSVNVPIGLQYGPNPESIVVRDGVLTVLPNQTLTLVGGEIILEGGQLLAPGGTVSLGGISEAGVVELQGENALKLPETVRRSPLTLTNGAQVNVAGAGGGSISIQVENLLISGQSEIRGGIGEGLGEPGAQAGNIEIDTTGNIVLTEESAIANEVQPTGIGQGGNITLNATTFSATSSVVSTSTSGEGDGGKLQITARDSVVFDGQGRDDFTTIASADVAPEGVGNAGGIEIQARSVLVKDGAGIITGTRGRGNGAPLIIRAVESVVFDGLNSSNDVLRPTGAESTVDPEAMGNAGSLEIETAALRILNGANVGSTTFEAGNGGPVRLQATEVMEFGGVDRVGNPVIVFSDTLGEGNGDNLRIETPRLILRDGAQISVGTFGAGDGGNLEILATEAIVLSGSVPATEGGFFFTDESGTLFPTGIFAASTETGNAGTMRLQTGQLMLGDRAIISASGESTGVAGNMEIVARQILLNNAAIAAETVQGDQANIFIESRDIRLRNQGGITTNASGSGTGGNIAIATDTLVAVENSDITANSSASFGGRVAIAAQGILGTNFRTELTPQSDITATSELGAEFSGSVTINTPDVNPSTGLVELPAMLGQARDNYFVGCALSDENSFTISGRGGLPTDPTQPLQTQPIWHDLRNFSQDLEGETVTFAPSRSRTPSLPEKQSFRLKEATAWRRDADGTIELITAIPEGSISVSGLRSPNCQRIE</sequence>
<accession>A0ABT2MNC4</accession>
<keyword evidence="3" id="KW-1185">Reference proteome</keyword>
<evidence type="ECO:0000313" key="3">
    <source>
        <dbReference type="Proteomes" id="UP001525890"/>
    </source>
</evidence>
<proteinExistence type="predicted"/>
<organism evidence="2 3">
    <name type="scientific">Laspinema palackyanum D2a</name>
    <dbReference type="NCBI Taxonomy" id="2953684"/>
    <lineage>
        <taxon>Bacteria</taxon>
        <taxon>Bacillati</taxon>
        <taxon>Cyanobacteriota</taxon>
        <taxon>Cyanophyceae</taxon>
        <taxon>Oscillatoriophycideae</taxon>
        <taxon>Oscillatoriales</taxon>
        <taxon>Laspinemataceae</taxon>
        <taxon>Laspinema</taxon>
        <taxon>Laspinema palackyanum</taxon>
    </lineage>
</organism>
<evidence type="ECO:0000259" key="1">
    <source>
        <dbReference type="SMART" id="SM00912"/>
    </source>
</evidence>
<dbReference type="NCBIfam" id="TIGR01901">
    <property type="entry name" value="adhes_NPXG"/>
    <property type="match status" value="1"/>
</dbReference>
<dbReference type="Gene3D" id="2.160.20.10">
    <property type="entry name" value="Single-stranded right-handed beta-helix, Pectin lyase-like"/>
    <property type="match status" value="2"/>
</dbReference>
<protein>
    <submittedName>
        <fullName evidence="2">Filamentous hemagglutinin N-terminal domain-containing protein</fullName>
    </submittedName>
</protein>
<dbReference type="EMBL" id="JAMXFF010000009">
    <property type="protein sequence ID" value="MCT7966251.1"/>
    <property type="molecule type" value="Genomic_DNA"/>
</dbReference>
<feature type="domain" description="Filamentous haemagglutinin FhaB/tRNA nuclease CdiA-like TPS" evidence="1">
    <location>
        <begin position="37"/>
        <end position="148"/>
    </location>
</feature>
<dbReference type="InterPro" id="IPR011050">
    <property type="entry name" value="Pectin_lyase_fold/virulence"/>
</dbReference>
<gene>
    <name evidence="2" type="ORF">NG799_07880</name>
</gene>
<dbReference type="InterPro" id="IPR008638">
    <property type="entry name" value="FhaB/CdiA-like_TPS"/>
</dbReference>
<dbReference type="InterPro" id="IPR012334">
    <property type="entry name" value="Pectin_lyas_fold"/>
</dbReference>
<dbReference type="SMART" id="SM00912">
    <property type="entry name" value="Haemagg_act"/>
    <property type="match status" value="1"/>
</dbReference>
<comment type="caution">
    <text evidence="2">The sequence shown here is derived from an EMBL/GenBank/DDBJ whole genome shotgun (WGS) entry which is preliminary data.</text>
</comment>
<reference evidence="2 3" key="1">
    <citation type="journal article" date="2022" name="Front. Microbiol.">
        <title>High genomic differentiation and limited gene flow indicate recent cryptic speciation within the genus Laspinema (cyanobacteria).</title>
        <authorList>
            <person name="Stanojkovic A."/>
            <person name="Skoupy S."/>
            <person name="Skaloud P."/>
            <person name="Dvorak P."/>
        </authorList>
    </citation>
    <scope>NUCLEOTIDE SEQUENCE [LARGE SCALE GENOMIC DNA]</scope>
    <source>
        <strain evidence="2 3">D2a</strain>
    </source>
</reference>
<dbReference type="Pfam" id="PF05860">
    <property type="entry name" value="TPS"/>
    <property type="match status" value="1"/>
</dbReference>
<dbReference type="Proteomes" id="UP001525890">
    <property type="component" value="Unassembled WGS sequence"/>
</dbReference>